<keyword evidence="1" id="KW-0472">Membrane</keyword>
<evidence type="ECO:0000313" key="3">
    <source>
        <dbReference type="Proteomes" id="UP000093740"/>
    </source>
</evidence>
<keyword evidence="3" id="KW-1185">Reference proteome</keyword>
<dbReference type="Proteomes" id="UP000093740">
    <property type="component" value="Chromosome"/>
</dbReference>
<feature type="transmembrane region" description="Helical" evidence="1">
    <location>
        <begin position="12"/>
        <end position="31"/>
    </location>
</feature>
<keyword evidence="1" id="KW-0812">Transmembrane</keyword>
<evidence type="ECO:0000313" key="2">
    <source>
        <dbReference type="EMBL" id="AMW33372.1"/>
    </source>
</evidence>
<proteinExistence type="predicted"/>
<dbReference type="RefSeq" id="WP_033192303.1">
    <property type="nucleotide sequence ID" value="NZ_CP014334.2"/>
</dbReference>
<dbReference type="KEGG" id="fia:NA23_09095"/>
<sequence length="239" mass="26699">MGIKHNTFSKHILMLVLMTSIFLCSIFVFSYTNSFADWYGLGYIQPSPMAQKFIKNSGHELSFFDSVAVFYSFESNANPRNPFLLSNGFTLKSTVLNYLPFSELRYGAIGGSYDISAKLIETIIGGMKRGIVFGLSGKIGAELETVSLLVGSSSNFADFTTNDFRHYNSVSNVNLIGSLGLFAQLPIDLRNFPDMLLFVSYNIGISLFGPFTPDLQYIEGDYERTFTNIELGLALRYKF</sequence>
<organism evidence="2 3">
    <name type="scientific">Fervidobacterium islandicum</name>
    <dbReference type="NCBI Taxonomy" id="2423"/>
    <lineage>
        <taxon>Bacteria</taxon>
        <taxon>Thermotogati</taxon>
        <taxon>Thermotogota</taxon>
        <taxon>Thermotogae</taxon>
        <taxon>Thermotogales</taxon>
        <taxon>Fervidobacteriaceae</taxon>
        <taxon>Fervidobacterium</taxon>
    </lineage>
</organism>
<accession>A0AAI8CMT6</accession>
<gene>
    <name evidence="2" type="ORF">NA23_09095</name>
</gene>
<dbReference type="EMBL" id="CP014334">
    <property type="protein sequence ID" value="AMW33372.1"/>
    <property type="molecule type" value="Genomic_DNA"/>
</dbReference>
<dbReference type="AlphaFoldDB" id="A0AAI8CMT6"/>
<name>A0AAI8CMT6_FERIS</name>
<evidence type="ECO:0000256" key="1">
    <source>
        <dbReference type="SAM" id="Phobius"/>
    </source>
</evidence>
<protein>
    <submittedName>
        <fullName evidence="2">Uncharacterized protein</fullName>
    </submittedName>
</protein>
<reference evidence="2 3" key="1">
    <citation type="journal article" date="2015" name="Stand. Genomic Sci.">
        <title>Genome sequence of a native-feather degrading extremely thermophilic Eubacterium, Fervidobacterium islandicum AW-1.</title>
        <authorList>
            <person name="Lee Y.J."/>
            <person name="Jeong H."/>
            <person name="Park G.S."/>
            <person name="Kwak Y."/>
            <person name="Lee S.J."/>
            <person name="Lee S.J."/>
            <person name="Park M.K."/>
            <person name="Kim J.Y."/>
            <person name="Kang H.K."/>
            <person name="Shin J.H."/>
            <person name="Lee D.W."/>
        </authorList>
    </citation>
    <scope>NUCLEOTIDE SEQUENCE [LARGE SCALE GENOMIC DNA]</scope>
    <source>
        <strain evidence="2 3">AW-1</strain>
    </source>
</reference>
<keyword evidence="1" id="KW-1133">Transmembrane helix</keyword>